<reference evidence="2" key="1">
    <citation type="submission" date="2016-10" db="EMBL/GenBank/DDBJ databases">
        <authorList>
            <person name="Varghese N."/>
            <person name="Submissions S."/>
        </authorList>
    </citation>
    <scope>NUCLEOTIDE SEQUENCE [LARGE SCALE GENOMIC DNA]</scope>
    <source>
        <strain evidence="2">DSM 45245</strain>
    </source>
</reference>
<dbReference type="EMBL" id="FNPH01000001">
    <property type="protein sequence ID" value="SDX97680.1"/>
    <property type="molecule type" value="Genomic_DNA"/>
</dbReference>
<dbReference type="AlphaFoldDB" id="A0A1H3G3I9"/>
<organism evidence="1 2">
    <name type="scientific">Micromonospora pattaloongensis</name>
    <dbReference type="NCBI Taxonomy" id="405436"/>
    <lineage>
        <taxon>Bacteria</taxon>
        <taxon>Bacillati</taxon>
        <taxon>Actinomycetota</taxon>
        <taxon>Actinomycetes</taxon>
        <taxon>Micromonosporales</taxon>
        <taxon>Micromonosporaceae</taxon>
        <taxon>Micromonospora</taxon>
    </lineage>
</organism>
<evidence type="ECO:0000313" key="2">
    <source>
        <dbReference type="Proteomes" id="UP000242415"/>
    </source>
</evidence>
<keyword evidence="2" id="KW-1185">Reference proteome</keyword>
<protein>
    <submittedName>
        <fullName evidence="1">Uncharacterized protein</fullName>
    </submittedName>
</protein>
<gene>
    <name evidence="1" type="ORF">SAMN05444365_101265</name>
</gene>
<dbReference type="Proteomes" id="UP000242415">
    <property type="component" value="Unassembled WGS sequence"/>
</dbReference>
<evidence type="ECO:0000313" key="1">
    <source>
        <dbReference type="EMBL" id="SDX97680.1"/>
    </source>
</evidence>
<dbReference type="STRING" id="405436.SAMN05444365_101265"/>
<name>A0A1H3G3I9_9ACTN</name>
<proteinExistence type="predicted"/>
<sequence length="94" mass="10210">METYTMNRPSALPAVWAPVSVSAGYAVDARPLTQAHQVQVQAELVRALPRVEQRHEISEFIGTSGFLGSEAIVTTVKKRLMDGARGVPPRGRPV</sequence>
<accession>A0A1H3G3I9</accession>